<dbReference type="EMBL" id="WWBZ02000040">
    <property type="protein sequence ID" value="KAF4305976.1"/>
    <property type="molecule type" value="Genomic_DNA"/>
</dbReference>
<evidence type="ECO:0000256" key="1">
    <source>
        <dbReference type="ARBA" id="ARBA00005869"/>
    </source>
</evidence>
<evidence type="ECO:0000256" key="2">
    <source>
        <dbReference type="ARBA" id="ARBA00012695"/>
    </source>
</evidence>
<dbReference type="InterPro" id="IPR015659">
    <property type="entry name" value="Proline_oxidase"/>
</dbReference>
<protein>
    <recommendedName>
        <fullName evidence="2 5">Proline dehydrogenase</fullName>
        <ecNumber evidence="2 5">1.5.5.2</ecNumber>
    </recommendedName>
</protein>
<dbReference type="Pfam" id="PF01619">
    <property type="entry name" value="Pro_dh"/>
    <property type="match status" value="1"/>
</dbReference>
<dbReference type="InterPro" id="IPR029041">
    <property type="entry name" value="FAD-linked_oxidoreductase-like"/>
</dbReference>
<evidence type="ECO:0000256" key="3">
    <source>
        <dbReference type="ARBA" id="ARBA00023002"/>
    </source>
</evidence>
<dbReference type="GO" id="GO:0004657">
    <property type="term" value="F:proline dehydrogenase activity"/>
    <property type="evidence" value="ECO:0007669"/>
    <property type="project" value="UniProtKB-EC"/>
</dbReference>
<evidence type="ECO:0000313" key="7">
    <source>
        <dbReference type="EMBL" id="KAF4300720.1"/>
    </source>
</evidence>
<comment type="catalytic activity">
    <reaction evidence="5">
        <text>L-proline + a quinone = (S)-1-pyrroline-5-carboxylate + a quinol + H(+)</text>
        <dbReference type="Rhea" id="RHEA:23784"/>
        <dbReference type="ChEBI" id="CHEBI:15378"/>
        <dbReference type="ChEBI" id="CHEBI:17388"/>
        <dbReference type="ChEBI" id="CHEBI:24646"/>
        <dbReference type="ChEBI" id="CHEBI:60039"/>
        <dbReference type="ChEBI" id="CHEBI:132124"/>
        <dbReference type="EC" id="1.5.5.2"/>
    </reaction>
</comment>
<evidence type="ECO:0000313" key="9">
    <source>
        <dbReference type="Proteomes" id="UP000572817"/>
    </source>
</evidence>
<keyword evidence="9" id="KW-1185">Reference proteome</keyword>
<dbReference type="AlphaFoldDB" id="A0A8H4IGU7"/>
<keyword evidence="5" id="KW-0285">Flavoprotein</keyword>
<comment type="similarity">
    <text evidence="1 5">Belongs to the proline oxidase family.</text>
</comment>
<dbReference type="EC" id="1.5.5.2" evidence="2 5"/>
<dbReference type="InterPro" id="IPR002872">
    <property type="entry name" value="Proline_DH_dom"/>
</dbReference>
<dbReference type="PANTHER" id="PTHR13914">
    <property type="entry name" value="PROLINE OXIDASE"/>
    <property type="match status" value="1"/>
</dbReference>
<evidence type="ECO:0000256" key="4">
    <source>
        <dbReference type="ARBA" id="ARBA00023062"/>
    </source>
</evidence>
<proteinExistence type="inferred from homology"/>
<organism evidence="7 9">
    <name type="scientific">Botryosphaeria dothidea</name>
    <dbReference type="NCBI Taxonomy" id="55169"/>
    <lineage>
        <taxon>Eukaryota</taxon>
        <taxon>Fungi</taxon>
        <taxon>Dikarya</taxon>
        <taxon>Ascomycota</taxon>
        <taxon>Pezizomycotina</taxon>
        <taxon>Dothideomycetes</taxon>
        <taxon>Dothideomycetes incertae sedis</taxon>
        <taxon>Botryosphaeriales</taxon>
        <taxon>Botryosphaeriaceae</taxon>
        <taxon>Botryosphaeria</taxon>
    </lineage>
</organism>
<dbReference type="GO" id="GO:0005739">
    <property type="term" value="C:mitochondrion"/>
    <property type="evidence" value="ECO:0007669"/>
    <property type="project" value="TreeGrafter"/>
</dbReference>
<dbReference type="SUPFAM" id="SSF51730">
    <property type="entry name" value="FAD-linked oxidoreductase"/>
    <property type="match status" value="1"/>
</dbReference>
<dbReference type="Proteomes" id="UP000572817">
    <property type="component" value="Unassembled WGS sequence"/>
</dbReference>
<dbReference type="GO" id="GO:0071949">
    <property type="term" value="F:FAD binding"/>
    <property type="evidence" value="ECO:0007669"/>
    <property type="project" value="TreeGrafter"/>
</dbReference>
<feature type="domain" description="Proline dehydrogenase" evidence="6">
    <location>
        <begin position="159"/>
        <end position="469"/>
    </location>
</feature>
<evidence type="ECO:0000259" key="6">
    <source>
        <dbReference type="Pfam" id="PF01619"/>
    </source>
</evidence>
<dbReference type="PANTHER" id="PTHR13914:SF0">
    <property type="entry name" value="PROLINE DEHYDROGENASE 1, MITOCHONDRIAL"/>
    <property type="match status" value="1"/>
</dbReference>
<evidence type="ECO:0000313" key="8">
    <source>
        <dbReference type="EMBL" id="KAF4305976.1"/>
    </source>
</evidence>
<dbReference type="Gene3D" id="3.20.20.220">
    <property type="match status" value="1"/>
</dbReference>
<sequence>MLTTLRHTRPLSLKSPILAQRAALVSTRAIYHNARFSTRSPVRTASLSMKPGSAVQESVQYASQRLSAQAVSPTSAAPAPPSRTFDDASSAVAKLPTASLFRNLLIQNLSAYPVVLSFLLSILKRHSDLFVKAPILRHALQYFFYAHYCAGATGPEISRTVQSLRQLGMKGVILNYAKEVDTPGVAAEGSEKAAETQRLHEQQVSQWLDGTLKTIEYAPSGDYVAIKFSGAGAKVVEMLEHDQEKPDDLFGAALTQVCDAARDKDVKILVDAEHQCQQAAIDRWTMALMQRYNTGSSLVVYNTYQMYLKASIQVLDAHLSRAAAHGFHFGAKLVRGAYLGSDPRHLIHDTKAATDAAYDAAAEKLARFHVEAAAGIRVGIVLGSHNAASLRKVRAIRHQQALAGQPVANVVYSQLMGMADELSLSLTSADRELGLNEGDCDVYKYVTWGTMQECILYLVRRAEENRDAVASARDSRTIFWRELKRRFLPFAG</sequence>
<accession>A0A8H4IGU7</accession>
<comment type="caution">
    <text evidence="7">The sequence shown here is derived from an EMBL/GenBank/DDBJ whole genome shotgun (WGS) entry which is preliminary data.</text>
</comment>
<name>A0A8H4IGU7_9PEZI</name>
<evidence type="ECO:0000256" key="5">
    <source>
        <dbReference type="RuleBase" id="RU364054"/>
    </source>
</evidence>
<dbReference type="EMBL" id="WWBZ02000082">
    <property type="protein sequence ID" value="KAF4300720.1"/>
    <property type="molecule type" value="Genomic_DNA"/>
</dbReference>
<comment type="cofactor">
    <cofactor evidence="5">
        <name>FAD</name>
        <dbReference type="ChEBI" id="CHEBI:57692"/>
    </cofactor>
</comment>
<reference evidence="7 9" key="1">
    <citation type="submission" date="2020-04" db="EMBL/GenBank/DDBJ databases">
        <title>Genome Assembly and Annotation of Botryosphaeria dothidea sdau 11-99, a Latent Pathogen of Apple Fruit Ring Rot in China.</title>
        <authorList>
            <person name="Yu C."/>
            <person name="Diao Y."/>
            <person name="Lu Q."/>
            <person name="Zhao J."/>
            <person name="Cui S."/>
            <person name="Peng C."/>
            <person name="He B."/>
            <person name="Liu H."/>
        </authorList>
    </citation>
    <scope>NUCLEOTIDE SEQUENCE [LARGE SCALE GENOMIC DNA]</scope>
    <source>
        <strain evidence="9">sdau11-99</strain>
        <strain evidence="7">Sdau11-99</strain>
    </source>
</reference>
<gene>
    <name evidence="8" type="ORF">GTA08_BOTSDO06780</name>
    <name evidence="7" type="ORF">GTA08_BOTSDO10975</name>
</gene>
<dbReference type="OrthoDB" id="5464at2759"/>
<keyword evidence="3 5" id="KW-0560">Oxidoreductase</keyword>
<keyword evidence="5" id="KW-0274">FAD</keyword>
<keyword evidence="4 5" id="KW-0642">Proline metabolism</keyword>
<dbReference type="GO" id="GO:0010133">
    <property type="term" value="P:L-proline catabolic process to L-glutamate"/>
    <property type="evidence" value="ECO:0007669"/>
    <property type="project" value="TreeGrafter"/>
</dbReference>
<comment type="function">
    <text evidence="5">Converts proline to delta-1-pyrroline-5-carboxylate.</text>
</comment>